<reference evidence="1" key="2">
    <citation type="submission" date="2020-07" db="EMBL/GenBank/DDBJ databases">
        <authorList>
            <person name="Vera ALvarez R."/>
            <person name="Arias-Moreno D.M."/>
            <person name="Jimenez-Jacinto V."/>
            <person name="Jimenez-Bremont J.F."/>
            <person name="Swaminathan K."/>
            <person name="Moose S.P."/>
            <person name="Guerrero-Gonzalez M.L."/>
            <person name="Marino-Ramirez L."/>
            <person name="Landsman D."/>
            <person name="Rodriguez-Kessler M."/>
            <person name="Delgado-Sanchez P."/>
        </authorList>
    </citation>
    <scope>NUCLEOTIDE SEQUENCE</scope>
    <source>
        <tissue evidence="1">Cladode</tissue>
    </source>
</reference>
<evidence type="ECO:0000313" key="1">
    <source>
        <dbReference type="EMBL" id="MBA4616756.1"/>
    </source>
</evidence>
<sequence length="146" mass="15731">MNSLKNAGQQQHQQDNKFAGLQHLGSASFDWSVLAGLTSDLGATSGMTQPHGPVNNLGGDMFAPSMAHLSQVETPHVQSNRLGNSVIVDEEVQSGIRTQRVGGSNPSHFNQSSSVFTQSNSNSVDPFGVYYHNHLSRLGYGFGFRQ</sequence>
<dbReference type="EMBL" id="GISG01013027">
    <property type="protein sequence ID" value="MBA4616756.1"/>
    <property type="molecule type" value="Transcribed_RNA"/>
</dbReference>
<proteinExistence type="predicted"/>
<protein>
    <submittedName>
        <fullName evidence="1">Uncharacterized protein</fullName>
    </submittedName>
</protein>
<name>A0A7C8YEY9_OPUST</name>
<dbReference type="AlphaFoldDB" id="A0A7C8YEY9"/>
<accession>A0A7C8YEY9</accession>
<organism evidence="1">
    <name type="scientific">Opuntia streptacantha</name>
    <name type="common">Prickly pear cactus</name>
    <name type="synonym">Opuntia cardona</name>
    <dbReference type="NCBI Taxonomy" id="393608"/>
    <lineage>
        <taxon>Eukaryota</taxon>
        <taxon>Viridiplantae</taxon>
        <taxon>Streptophyta</taxon>
        <taxon>Embryophyta</taxon>
        <taxon>Tracheophyta</taxon>
        <taxon>Spermatophyta</taxon>
        <taxon>Magnoliopsida</taxon>
        <taxon>eudicotyledons</taxon>
        <taxon>Gunneridae</taxon>
        <taxon>Pentapetalae</taxon>
        <taxon>Caryophyllales</taxon>
        <taxon>Cactineae</taxon>
        <taxon>Cactaceae</taxon>
        <taxon>Opuntioideae</taxon>
        <taxon>Opuntia</taxon>
    </lineage>
</organism>
<reference evidence="1" key="1">
    <citation type="journal article" date="2013" name="J. Plant Res.">
        <title>Effect of fungi and light on seed germination of three Opuntia species from semiarid lands of central Mexico.</title>
        <authorList>
            <person name="Delgado-Sanchez P."/>
            <person name="Jimenez-Bremont J.F."/>
            <person name="Guerrero-Gonzalez Mde L."/>
            <person name="Flores J."/>
        </authorList>
    </citation>
    <scope>NUCLEOTIDE SEQUENCE</scope>
    <source>
        <tissue evidence="1">Cladode</tissue>
    </source>
</reference>